<proteinExistence type="predicted"/>
<organism evidence="2 3">
    <name type="scientific">Bradyrhizobium brasilense</name>
    <dbReference type="NCBI Taxonomy" id="1419277"/>
    <lineage>
        <taxon>Bacteria</taxon>
        <taxon>Pseudomonadati</taxon>
        <taxon>Pseudomonadota</taxon>
        <taxon>Alphaproteobacteria</taxon>
        <taxon>Hyphomicrobiales</taxon>
        <taxon>Nitrobacteraceae</taxon>
        <taxon>Bradyrhizobium</taxon>
    </lineage>
</organism>
<gene>
    <name evidence="2" type="ORF">SAMN05216337_1010123</name>
</gene>
<dbReference type="Proteomes" id="UP000199245">
    <property type="component" value="Unassembled WGS sequence"/>
</dbReference>
<dbReference type="EMBL" id="FMZW01000010">
    <property type="protein sequence ID" value="SDD36336.1"/>
    <property type="molecule type" value="Genomic_DNA"/>
</dbReference>
<evidence type="ECO:0000313" key="3">
    <source>
        <dbReference type="Proteomes" id="UP000199245"/>
    </source>
</evidence>
<feature type="region of interest" description="Disordered" evidence="1">
    <location>
        <begin position="59"/>
        <end position="90"/>
    </location>
</feature>
<dbReference type="AlphaFoldDB" id="A0A1G6U6M7"/>
<evidence type="ECO:0000256" key="1">
    <source>
        <dbReference type="SAM" id="MobiDB-lite"/>
    </source>
</evidence>
<sequence>MRTGFVGSRRSGYSVPPPLRRYCLVSIAANSPTRSTLPQNMAGGFYEGFGGRTRRLLPGLVVKPRQPQSTAAPTSSVRSRRRDYDPGALTDQTRGLGIRSAWSKPLPACKANQETMRLIRSLQPAGLAASEIERVILTRPARDYDAPGICAEPRYPNQLLALISAKFTAIATLLGRPVTQSRYGIQMWRKWRAGRPRCRRTRARKWLQLKFCVRLARRSPCGLQMAAN</sequence>
<feature type="compositionally biased region" description="Polar residues" evidence="1">
    <location>
        <begin position="66"/>
        <end position="77"/>
    </location>
</feature>
<accession>A0A1G6U6M7</accession>
<evidence type="ECO:0000313" key="2">
    <source>
        <dbReference type="EMBL" id="SDD36336.1"/>
    </source>
</evidence>
<protein>
    <submittedName>
        <fullName evidence="2">Uncharacterized protein</fullName>
    </submittedName>
</protein>
<reference evidence="2 3" key="1">
    <citation type="submission" date="2016-10" db="EMBL/GenBank/DDBJ databases">
        <authorList>
            <person name="de Groot N.N."/>
        </authorList>
    </citation>
    <scope>NUCLEOTIDE SEQUENCE [LARGE SCALE GENOMIC DNA]</scope>
    <source>
        <strain evidence="2 3">R5</strain>
    </source>
</reference>
<name>A0A1G6U6M7_9BRAD</name>